<dbReference type="CDD" id="cd07067">
    <property type="entry name" value="HP_PGM_like"/>
    <property type="match status" value="1"/>
</dbReference>
<comment type="caution">
    <text evidence="1">The sequence shown here is derived from an EMBL/GenBank/DDBJ whole genome shotgun (WGS) entry which is preliminary data.</text>
</comment>
<evidence type="ECO:0000313" key="2">
    <source>
        <dbReference type="Proteomes" id="UP001501195"/>
    </source>
</evidence>
<dbReference type="Pfam" id="PF00300">
    <property type="entry name" value="His_Phos_1"/>
    <property type="match status" value="1"/>
</dbReference>
<proteinExistence type="predicted"/>
<gene>
    <name evidence="1" type="ORF">GCM10023225_17930</name>
</gene>
<organism evidence="1 2">
    <name type="scientific">Kineococcus glutinatus</name>
    <dbReference type="NCBI Taxonomy" id="1070872"/>
    <lineage>
        <taxon>Bacteria</taxon>
        <taxon>Bacillati</taxon>
        <taxon>Actinomycetota</taxon>
        <taxon>Actinomycetes</taxon>
        <taxon>Kineosporiales</taxon>
        <taxon>Kineosporiaceae</taxon>
        <taxon>Kineococcus</taxon>
    </lineage>
</organism>
<keyword evidence="2" id="KW-1185">Reference proteome</keyword>
<dbReference type="PANTHER" id="PTHR48100">
    <property type="entry name" value="BROAD-SPECIFICITY PHOSPHATASE YOR283W-RELATED"/>
    <property type="match status" value="1"/>
</dbReference>
<reference evidence="2" key="1">
    <citation type="journal article" date="2019" name="Int. J. Syst. Evol. Microbiol.">
        <title>The Global Catalogue of Microorganisms (GCM) 10K type strain sequencing project: providing services to taxonomists for standard genome sequencing and annotation.</title>
        <authorList>
            <consortium name="The Broad Institute Genomics Platform"/>
            <consortium name="The Broad Institute Genome Sequencing Center for Infectious Disease"/>
            <person name="Wu L."/>
            <person name="Ma J."/>
        </authorList>
    </citation>
    <scope>NUCLEOTIDE SEQUENCE [LARGE SCALE GENOMIC DNA]</scope>
    <source>
        <strain evidence="2">JCM 18126</strain>
    </source>
</reference>
<evidence type="ECO:0000313" key="1">
    <source>
        <dbReference type="EMBL" id="GAA4977690.1"/>
    </source>
</evidence>
<dbReference type="InterPro" id="IPR029033">
    <property type="entry name" value="His_PPase_superfam"/>
</dbReference>
<dbReference type="SUPFAM" id="SSF53254">
    <property type="entry name" value="Phosphoglycerate mutase-like"/>
    <property type="match status" value="1"/>
</dbReference>
<dbReference type="InterPro" id="IPR050275">
    <property type="entry name" value="PGM_Phosphatase"/>
</dbReference>
<dbReference type="InterPro" id="IPR013078">
    <property type="entry name" value="His_Pase_superF_clade-1"/>
</dbReference>
<name>A0ABP9HT58_9ACTN</name>
<accession>A0ABP9HT58</accession>
<dbReference type="InterPro" id="IPR001345">
    <property type="entry name" value="PG/BPGM_mutase_AS"/>
</dbReference>
<dbReference type="PANTHER" id="PTHR48100:SF58">
    <property type="entry name" value="PE-PGRS FAMILY PROTEIN PE_PGRS11"/>
    <property type="match status" value="1"/>
</dbReference>
<sequence>MRLVLARHGQTDSNVRHLLDTTVPGPSLTELGREQADALADLLAPQGPGCVVASSQTRAQQTAAPLARVLGLRVHVRDGLREIAAGEVEMRGDEASVRTYLEVVGAWLAGDLDRRMPGAEDGHEFFARYDAAVADAVDLAAAAGAGVLVVVSHGAAIRTWCGRRAANLDGRYVGATGLLNTGVVELDGDLAAGWVARTWMGAALDPARAVAAGAGPAGEPVPGPVS</sequence>
<dbReference type="Gene3D" id="3.40.50.1240">
    <property type="entry name" value="Phosphoglycerate mutase-like"/>
    <property type="match status" value="1"/>
</dbReference>
<dbReference type="EMBL" id="BAABIL010000242">
    <property type="protein sequence ID" value="GAA4977690.1"/>
    <property type="molecule type" value="Genomic_DNA"/>
</dbReference>
<dbReference type="PROSITE" id="PS00175">
    <property type="entry name" value="PG_MUTASE"/>
    <property type="match status" value="1"/>
</dbReference>
<dbReference type="SMART" id="SM00855">
    <property type="entry name" value="PGAM"/>
    <property type="match status" value="1"/>
</dbReference>
<protein>
    <submittedName>
        <fullName evidence="1">Histidine phosphatase family protein</fullName>
    </submittedName>
</protein>
<dbReference type="Proteomes" id="UP001501195">
    <property type="component" value="Unassembled WGS sequence"/>
</dbReference>
<dbReference type="RefSeq" id="WP_345712136.1">
    <property type="nucleotide sequence ID" value="NZ_BAABIL010000242.1"/>
</dbReference>